<dbReference type="PANTHER" id="PTHR11709">
    <property type="entry name" value="MULTI-COPPER OXIDASE"/>
    <property type="match status" value="1"/>
</dbReference>
<dbReference type="InterPro" id="IPR011707">
    <property type="entry name" value="Cu-oxidase-like_N"/>
</dbReference>
<dbReference type="InterPro" id="IPR045087">
    <property type="entry name" value="Cu-oxidase_fam"/>
</dbReference>
<dbReference type="AlphaFoldDB" id="A0A2W2B7J2"/>
<dbReference type="SUPFAM" id="SSF49503">
    <property type="entry name" value="Cupredoxins"/>
    <property type="match status" value="3"/>
</dbReference>
<dbReference type="InterPro" id="IPR008972">
    <property type="entry name" value="Cupredoxin"/>
</dbReference>
<dbReference type="Proteomes" id="UP000248764">
    <property type="component" value="Unassembled WGS sequence"/>
</dbReference>
<dbReference type="InterPro" id="IPR011706">
    <property type="entry name" value="Cu-oxidase_C"/>
</dbReference>
<keyword evidence="2" id="KW-0560">Oxidoreductase</keyword>
<feature type="transmembrane region" description="Helical" evidence="3">
    <location>
        <begin position="35"/>
        <end position="57"/>
    </location>
</feature>
<feature type="domain" description="Plastocyanin-like" evidence="5">
    <location>
        <begin position="254"/>
        <end position="366"/>
    </location>
</feature>
<evidence type="ECO:0000313" key="6">
    <source>
        <dbReference type="EMBL" id="PZF81050.1"/>
    </source>
</evidence>
<dbReference type="GO" id="GO:0016491">
    <property type="term" value="F:oxidoreductase activity"/>
    <property type="evidence" value="ECO:0007669"/>
    <property type="project" value="UniProtKB-KW"/>
</dbReference>
<keyword evidence="1" id="KW-0479">Metal-binding</keyword>
<feature type="transmembrane region" description="Helical" evidence="3">
    <location>
        <begin position="100"/>
        <end position="122"/>
    </location>
</feature>
<keyword evidence="3" id="KW-1133">Transmembrane helix</keyword>
<feature type="transmembrane region" description="Helical" evidence="3">
    <location>
        <begin position="6"/>
        <end position="28"/>
    </location>
</feature>
<accession>A0A2W2B7J2</accession>
<evidence type="ECO:0000313" key="7">
    <source>
        <dbReference type="Proteomes" id="UP000248764"/>
    </source>
</evidence>
<feature type="domain" description="Plastocyanin-like" evidence="4">
    <location>
        <begin position="537"/>
        <end position="635"/>
    </location>
</feature>
<evidence type="ECO:0000259" key="5">
    <source>
        <dbReference type="Pfam" id="PF07732"/>
    </source>
</evidence>
<proteinExistence type="predicted"/>
<reference evidence="6 7" key="1">
    <citation type="submission" date="2018-01" db="EMBL/GenBank/DDBJ databases">
        <title>Draft genome sequence of Jiangella sp. GTF31.</title>
        <authorList>
            <person name="Sahin N."/>
            <person name="Ay H."/>
            <person name="Saygin H."/>
        </authorList>
    </citation>
    <scope>NUCLEOTIDE SEQUENCE [LARGE SCALE GENOMIC DNA]</scope>
    <source>
        <strain evidence="6 7">GTF31</strain>
    </source>
</reference>
<dbReference type="CDD" id="cd04202">
    <property type="entry name" value="CuRO_D2_2dMcoN_like"/>
    <property type="match status" value="1"/>
</dbReference>
<evidence type="ECO:0000256" key="3">
    <source>
        <dbReference type="SAM" id="Phobius"/>
    </source>
</evidence>
<dbReference type="GO" id="GO:0005507">
    <property type="term" value="F:copper ion binding"/>
    <property type="evidence" value="ECO:0007669"/>
    <property type="project" value="InterPro"/>
</dbReference>
<comment type="caution">
    <text evidence="6">The sequence shown here is derived from an EMBL/GenBank/DDBJ whole genome shotgun (WGS) entry which is preliminary data.</text>
</comment>
<dbReference type="Gene3D" id="2.60.40.420">
    <property type="entry name" value="Cupredoxins - blue copper proteins"/>
    <property type="match status" value="3"/>
</dbReference>
<feature type="transmembrane region" description="Helical" evidence="3">
    <location>
        <begin position="128"/>
        <end position="151"/>
    </location>
</feature>
<dbReference type="EMBL" id="POTW01000067">
    <property type="protein sequence ID" value="PZF81050.1"/>
    <property type="molecule type" value="Genomic_DNA"/>
</dbReference>
<protein>
    <submittedName>
        <fullName evidence="6">Copper oxidase</fullName>
    </submittedName>
</protein>
<gene>
    <name evidence="6" type="ORF">C1I92_22755</name>
</gene>
<evidence type="ECO:0000256" key="1">
    <source>
        <dbReference type="ARBA" id="ARBA00022723"/>
    </source>
</evidence>
<dbReference type="InterPro" id="IPR002355">
    <property type="entry name" value="Cu_oxidase_Cu_BS"/>
</dbReference>
<organism evidence="6 7">
    <name type="scientific">Jiangella anatolica</name>
    <dbReference type="NCBI Taxonomy" id="2670374"/>
    <lineage>
        <taxon>Bacteria</taxon>
        <taxon>Bacillati</taxon>
        <taxon>Actinomycetota</taxon>
        <taxon>Actinomycetes</taxon>
        <taxon>Jiangellales</taxon>
        <taxon>Jiangellaceae</taxon>
        <taxon>Jiangella</taxon>
    </lineage>
</organism>
<feature type="transmembrane region" description="Helical" evidence="3">
    <location>
        <begin position="69"/>
        <end position="88"/>
    </location>
</feature>
<dbReference type="PROSITE" id="PS00080">
    <property type="entry name" value="MULTICOPPER_OXIDASE2"/>
    <property type="match status" value="1"/>
</dbReference>
<sequence length="649" mass="67294">MSTAQLILLDHGVAVLTAVLWLAAGAMAAAGRTRLALGLAAGGVLAAAGRLALVAVLADRGWWFVQEKVLLGAPLLVVTVAVAGVLAGRPLLRGVAPAPSAVTALFAAGYAALAGFVVTYLGGYPLTWSVALLAIAGVGGAVLVTAQVLAAPGPPSVPARRVGALPAGREPHSAAQHTAAGTLTRRRLLGIATAGAGAAGVGLAFVRSPSADAGGGAAAVHPASHGTPVTDLRGATAPAPGGAVRPYTVTARRASVALTSGTTVDAWTFDGTLPGPPLTAVQGDLVQVTLRNEDIDDGVTIHWHGYDVACGEDGAPGTTQDVVRAGEEFGYSFRADQAGTFWYHTHQVSHVGVRRGLFGTLVVTQRDAEPEDVDLVLPVHTYDGVLAIGDDDGVLAPDAVAGASVRLRLLNTDSEPHRFGLAGTAFRLAAVDGRDVNEPGEVSERALRLPAGGRYDLTFTMPDGPVALTVDGEVRLRLRDGDTPETGGWPELDPLHYGAPAAVPFTLDTDYDRHFTLVLDRGVAMVDGRPAFAQTVNGRGHPSIPEQVVAEGDLVRFSVVNRSLETHPWHLHGHGVLVLARDGRAATGSPLWVDTFDVRPGEVWDVAFEADNPGVWMNHCHNLPHAEQGMMLRLRYDGVTAVAGSHAMH</sequence>
<name>A0A2W2B7J2_9ACTN</name>
<dbReference type="Pfam" id="PF07731">
    <property type="entry name" value="Cu-oxidase_2"/>
    <property type="match status" value="1"/>
</dbReference>
<dbReference type="RefSeq" id="WP_111256944.1">
    <property type="nucleotide sequence ID" value="NZ_POTW01000067.1"/>
</dbReference>
<keyword evidence="3" id="KW-0812">Transmembrane</keyword>
<evidence type="ECO:0000256" key="2">
    <source>
        <dbReference type="ARBA" id="ARBA00023002"/>
    </source>
</evidence>
<keyword evidence="3" id="KW-0472">Membrane</keyword>
<dbReference type="Pfam" id="PF07732">
    <property type="entry name" value="Cu-oxidase_3"/>
    <property type="match status" value="1"/>
</dbReference>
<evidence type="ECO:0000259" key="4">
    <source>
        <dbReference type="Pfam" id="PF07731"/>
    </source>
</evidence>
<keyword evidence="7" id="KW-1185">Reference proteome</keyword>